<dbReference type="EMBL" id="JAHSTU010000014">
    <property type="protein sequence ID" value="MBV4524388.1"/>
    <property type="molecule type" value="Genomic_DNA"/>
</dbReference>
<protein>
    <submittedName>
        <fullName evidence="1">Uncharacterized protein</fullName>
    </submittedName>
</protein>
<dbReference type="Proteomes" id="UP001049200">
    <property type="component" value="Unassembled WGS sequence"/>
</dbReference>
<accession>A0ABS6QZP5</accession>
<gene>
    <name evidence="1" type="ORF">KVG88_30400</name>
</gene>
<dbReference type="RefSeq" id="WP_217873588.1">
    <property type="nucleotide sequence ID" value="NZ_JAHSTU010000014.1"/>
</dbReference>
<proteinExistence type="predicted"/>
<organism evidence="1 2">
    <name type="scientific">Pseudomonas azerbaijanoccidentalis</name>
    <dbReference type="NCBI Taxonomy" id="2842347"/>
    <lineage>
        <taxon>Bacteria</taxon>
        <taxon>Pseudomonadati</taxon>
        <taxon>Pseudomonadota</taxon>
        <taxon>Gammaproteobacteria</taxon>
        <taxon>Pseudomonadales</taxon>
        <taxon>Pseudomonadaceae</taxon>
        <taxon>Pseudomonas</taxon>
    </lineage>
</organism>
<evidence type="ECO:0000313" key="1">
    <source>
        <dbReference type="EMBL" id="MBV4524388.1"/>
    </source>
</evidence>
<sequence length="253" mass="28834">MAEMNGSFIQQKEAFGWYLLDWFNKLYTDTAALKEFRSRRPAQVMQWAPSRMLDKVESMLAQYRKNENGPPGATTKLPVILLATDDDFLGTGADWGGHHTGFERVQIHEGGSWYDYRQDMHDRRIQVVIIASDGDTAKSLAAQLSAYMQEPHHRYMDAKYTFGQYDIPAPMQLETKRIDWMRVETDQKNMKILAADVALKCVVPILRAPGEGEPNDGTTNIPPGYPVVSKLHVRQRMGHNFTELVDGDERLSQ</sequence>
<evidence type="ECO:0000313" key="2">
    <source>
        <dbReference type="Proteomes" id="UP001049200"/>
    </source>
</evidence>
<reference evidence="1" key="1">
    <citation type="submission" date="2021-06" db="EMBL/GenBank/DDBJ databases">
        <title>Updating the genus Pseudomonas: Description of 43 new species and partition of the Pseudomonas putida group.</title>
        <authorList>
            <person name="Girard L."/>
            <person name="Lood C."/>
            <person name="Vandamme P."/>
            <person name="Rokni-Zadeh H."/>
            <person name="Van Noort V."/>
            <person name="Hofte M."/>
            <person name="Lavigne R."/>
            <person name="De Mot R."/>
        </authorList>
    </citation>
    <scope>NUCLEOTIDE SEQUENCE</scope>
    <source>
        <strain evidence="1">SWRI74</strain>
    </source>
</reference>
<name>A0ABS6QZP5_9PSED</name>
<keyword evidence="2" id="KW-1185">Reference proteome</keyword>
<comment type="caution">
    <text evidence="1">The sequence shown here is derived from an EMBL/GenBank/DDBJ whole genome shotgun (WGS) entry which is preliminary data.</text>
</comment>